<name>A0ACD5YN37_AVESA</name>
<dbReference type="Proteomes" id="UP001732700">
    <property type="component" value="Chromosome 6A"/>
</dbReference>
<sequence>MHYTSFKSSRNLASLFIGNSFKGELMPEDDKIDGFDNLHVLDMGGCQLSGKIPLWISRLTNLNMLLLNNNQLTGPIPGWINSLDHLFFMDVSNNNLVGEIPLNLTEMPMLKSTGDGTRFDLVFQLPIYHALLRQYRVVTSVPKVLNLSHNYFTGVIPQQIGQLKVLDVLDFSSNELSGQIPNSIGNITNLMLLDLSNNNITGAIPGALDNLHFLGKFNVSRNDLEGRVPSGGQFNTFGASSFDGNTKLCGPMLIQKCGSIEAPPATNLSTKQFGYKVPFGISVHSLL</sequence>
<reference evidence="1" key="2">
    <citation type="submission" date="2025-09" db="UniProtKB">
        <authorList>
            <consortium name="EnsemblPlants"/>
        </authorList>
    </citation>
    <scope>IDENTIFICATION</scope>
</reference>
<protein>
    <submittedName>
        <fullName evidence="1">Uncharacterized protein</fullName>
    </submittedName>
</protein>
<evidence type="ECO:0000313" key="1">
    <source>
        <dbReference type="EnsemblPlants" id="AVESA.00010b.r2.6AG1009070.1.CDS.1"/>
    </source>
</evidence>
<reference evidence="1" key="1">
    <citation type="submission" date="2021-05" db="EMBL/GenBank/DDBJ databases">
        <authorList>
            <person name="Scholz U."/>
            <person name="Mascher M."/>
            <person name="Fiebig A."/>
        </authorList>
    </citation>
    <scope>NUCLEOTIDE SEQUENCE [LARGE SCALE GENOMIC DNA]</scope>
</reference>
<evidence type="ECO:0000313" key="2">
    <source>
        <dbReference type="Proteomes" id="UP001732700"/>
    </source>
</evidence>
<dbReference type="EnsemblPlants" id="AVESA.00010b.r2.6AG1009070.1">
    <property type="protein sequence ID" value="AVESA.00010b.r2.6AG1009070.1.CDS.1"/>
    <property type="gene ID" value="AVESA.00010b.r2.6AG1009070"/>
</dbReference>
<proteinExistence type="predicted"/>
<keyword evidence="2" id="KW-1185">Reference proteome</keyword>
<organism evidence="1 2">
    <name type="scientific">Avena sativa</name>
    <name type="common">Oat</name>
    <dbReference type="NCBI Taxonomy" id="4498"/>
    <lineage>
        <taxon>Eukaryota</taxon>
        <taxon>Viridiplantae</taxon>
        <taxon>Streptophyta</taxon>
        <taxon>Embryophyta</taxon>
        <taxon>Tracheophyta</taxon>
        <taxon>Spermatophyta</taxon>
        <taxon>Magnoliopsida</taxon>
        <taxon>Liliopsida</taxon>
        <taxon>Poales</taxon>
        <taxon>Poaceae</taxon>
        <taxon>BOP clade</taxon>
        <taxon>Pooideae</taxon>
        <taxon>Poodae</taxon>
        <taxon>Poeae</taxon>
        <taxon>Poeae Chloroplast Group 1 (Aveneae type)</taxon>
        <taxon>Aveninae</taxon>
        <taxon>Avena</taxon>
    </lineage>
</organism>
<accession>A0ACD5YN37</accession>